<keyword evidence="1" id="KW-0472">Membrane</keyword>
<feature type="transmembrane region" description="Helical" evidence="1">
    <location>
        <begin position="54"/>
        <end position="75"/>
    </location>
</feature>
<keyword evidence="1" id="KW-1133">Transmembrane helix</keyword>
<protein>
    <submittedName>
        <fullName evidence="2">Uncharacterized protein</fullName>
    </submittedName>
</protein>
<reference evidence="3" key="1">
    <citation type="submission" date="2017-09" db="EMBL/GenBank/DDBJ databases">
        <authorList>
            <person name="Varghese N."/>
            <person name="Submissions S."/>
        </authorList>
    </citation>
    <scope>NUCLEOTIDE SEQUENCE [LARGE SCALE GENOMIC DNA]</scope>
    <source>
        <strain evidence="3">CGMCC 1.12641</strain>
    </source>
</reference>
<feature type="transmembrane region" description="Helical" evidence="1">
    <location>
        <begin position="112"/>
        <end position="130"/>
    </location>
</feature>
<evidence type="ECO:0000313" key="3">
    <source>
        <dbReference type="Proteomes" id="UP000219193"/>
    </source>
</evidence>
<dbReference type="EMBL" id="OCMF01000001">
    <property type="protein sequence ID" value="SOC78869.1"/>
    <property type="molecule type" value="Genomic_DNA"/>
</dbReference>
<proteinExistence type="predicted"/>
<gene>
    <name evidence="2" type="ORF">SAMN06296241_0388</name>
</gene>
<dbReference type="Proteomes" id="UP000219193">
    <property type="component" value="Unassembled WGS sequence"/>
</dbReference>
<keyword evidence="1" id="KW-0812">Transmembrane</keyword>
<evidence type="ECO:0000313" key="2">
    <source>
        <dbReference type="EMBL" id="SOC78869.1"/>
    </source>
</evidence>
<name>A0A285X3B8_9FLAO</name>
<organism evidence="2 3">
    <name type="scientific">Salinimicrobium sediminis</name>
    <dbReference type="NCBI Taxonomy" id="1343891"/>
    <lineage>
        <taxon>Bacteria</taxon>
        <taxon>Pseudomonadati</taxon>
        <taxon>Bacteroidota</taxon>
        <taxon>Flavobacteriia</taxon>
        <taxon>Flavobacteriales</taxon>
        <taxon>Flavobacteriaceae</taxon>
        <taxon>Salinimicrobium</taxon>
    </lineage>
</organism>
<accession>A0A285X3B8</accession>
<feature type="transmembrane region" description="Helical" evidence="1">
    <location>
        <begin position="12"/>
        <end position="33"/>
    </location>
</feature>
<evidence type="ECO:0000256" key="1">
    <source>
        <dbReference type="SAM" id="Phobius"/>
    </source>
</evidence>
<sequence>MVGFFVEAVRTVAAAAFTAVTPFEVVLFGKAAVTFGSYIKVSFFERDFFLEKTHITKIAFSYLALMFVVVNKFILAKHFDGVVLWPFIVVKRKELKRNPVFMNHERIHLRQQLELLIIFFFIWYFFEYFIRLIKYRDSYKAYSRICFEREAYARERDLIYLRKRPLWNFRNYL</sequence>
<dbReference type="AlphaFoldDB" id="A0A285X3B8"/>
<keyword evidence="3" id="KW-1185">Reference proteome</keyword>